<dbReference type="EMBL" id="VFOK01000001">
    <property type="protein sequence ID" value="TQL32998.1"/>
    <property type="molecule type" value="Genomic_DNA"/>
</dbReference>
<dbReference type="GO" id="GO:0000166">
    <property type="term" value="F:nucleotide binding"/>
    <property type="evidence" value="ECO:0007669"/>
    <property type="project" value="InterPro"/>
</dbReference>
<proteinExistence type="predicted"/>
<evidence type="ECO:0000313" key="3">
    <source>
        <dbReference type="EMBL" id="TQL32998.1"/>
    </source>
</evidence>
<dbReference type="InterPro" id="IPR002121">
    <property type="entry name" value="HRDC_dom"/>
</dbReference>
<dbReference type="InterPro" id="IPR051086">
    <property type="entry name" value="RNase_D-like"/>
</dbReference>
<dbReference type="SMART" id="SM00341">
    <property type="entry name" value="HRDC"/>
    <property type="match status" value="1"/>
</dbReference>
<gene>
    <name evidence="3" type="ORF">FB554_1131</name>
</gene>
<dbReference type="InterPro" id="IPR036397">
    <property type="entry name" value="RNaseH_sf"/>
</dbReference>
<feature type="region of interest" description="Disordered" evidence="1">
    <location>
        <begin position="349"/>
        <end position="373"/>
    </location>
</feature>
<feature type="compositionally biased region" description="Low complexity" evidence="1">
    <location>
        <begin position="23"/>
        <end position="65"/>
    </location>
</feature>
<dbReference type="GO" id="GO:0003676">
    <property type="term" value="F:nucleic acid binding"/>
    <property type="evidence" value="ECO:0007669"/>
    <property type="project" value="InterPro"/>
</dbReference>
<dbReference type="InterPro" id="IPR010997">
    <property type="entry name" value="HRDC-like_sf"/>
</dbReference>
<keyword evidence="4" id="KW-1185">Reference proteome</keyword>
<accession>A0A542XAY3</accession>
<dbReference type="Pfam" id="PF01612">
    <property type="entry name" value="DNA_pol_A_exo1"/>
    <property type="match status" value="1"/>
</dbReference>
<dbReference type="Pfam" id="PF18305">
    <property type="entry name" value="DNA_pol_A_exoN"/>
    <property type="match status" value="1"/>
</dbReference>
<dbReference type="AlphaFoldDB" id="A0A542XAY3"/>
<dbReference type="Pfam" id="PF00570">
    <property type="entry name" value="HRDC"/>
    <property type="match status" value="1"/>
</dbReference>
<name>A0A542XAY3_9MICO</name>
<reference evidence="3 4" key="1">
    <citation type="submission" date="2019-06" db="EMBL/GenBank/DDBJ databases">
        <title>Sequencing the genomes of 1000 actinobacteria strains.</title>
        <authorList>
            <person name="Klenk H.-P."/>
        </authorList>
    </citation>
    <scope>NUCLEOTIDE SEQUENCE [LARGE SCALE GENOMIC DNA]</scope>
    <source>
        <strain evidence="3 4">DSM 24617</strain>
    </source>
</reference>
<dbReference type="InterPro" id="IPR012337">
    <property type="entry name" value="RNaseH-like_sf"/>
</dbReference>
<dbReference type="Proteomes" id="UP000318336">
    <property type="component" value="Unassembled WGS sequence"/>
</dbReference>
<dbReference type="RefSeq" id="WP_142005069.1">
    <property type="nucleotide sequence ID" value="NZ_CAJTBP010000001.1"/>
</dbReference>
<dbReference type="SUPFAM" id="SSF53098">
    <property type="entry name" value="Ribonuclease H-like"/>
    <property type="match status" value="1"/>
</dbReference>
<dbReference type="CDD" id="cd06142">
    <property type="entry name" value="RNaseD_exo"/>
    <property type="match status" value="1"/>
</dbReference>
<dbReference type="InterPro" id="IPR002562">
    <property type="entry name" value="3'-5'_exonuclease_dom"/>
</dbReference>
<dbReference type="PANTHER" id="PTHR47649:SF1">
    <property type="entry name" value="RIBONUCLEASE D"/>
    <property type="match status" value="1"/>
</dbReference>
<evidence type="ECO:0000259" key="2">
    <source>
        <dbReference type="PROSITE" id="PS50967"/>
    </source>
</evidence>
<dbReference type="GO" id="GO:0008408">
    <property type="term" value="F:3'-5' exonuclease activity"/>
    <property type="evidence" value="ECO:0007669"/>
    <property type="project" value="InterPro"/>
</dbReference>
<dbReference type="OrthoDB" id="144122at2"/>
<dbReference type="SMART" id="SM00474">
    <property type="entry name" value="35EXOc"/>
    <property type="match status" value="1"/>
</dbReference>
<dbReference type="Gene3D" id="1.10.150.80">
    <property type="entry name" value="HRDC domain"/>
    <property type="match status" value="2"/>
</dbReference>
<dbReference type="InterPro" id="IPR041605">
    <property type="entry name" value="Exo_C"/>
</dbReference>
<feature type="domain" description="HRDC" evidence="2">
    <location>
        <begin position="304"/>
        <end position="395"/>
    </location>
</feature>
<comment type="caution">
    <text evidence="3">The sequence shown here is derived from an EMBL/GenBank/DDBJ whole genome shotgun (WGS) entry which is preliminary data.</text>
</comment>
<dbReference type="PANTHER" id="PTHR47649">
    <property type="entry name" value="RIBONUCLEASE D"/>
    <property type="match status" value="1"/>
</dbReference>
<evidence type="ECO:0000313" key="4">
    <source>
        <dbReference type="Proteomes" id="UP000318336"/>
    </source>
</evidence>
<organism evidence="3 4">
    <name type="scientific">Barrientosiimonas humi</name>
    <dbReference type="NCBI Taxonomy" id="999931"/>
    <lineage>
        <taxon>Bacteria</taxon>
        <taxon>Bacillati</taxon>
        <taxon>Actinomycetota</taxon>
        <taxon>Actinomycetes</taxon>
        <taxon>Micrococcales</taxon>
        <taxon>Dermacoccaceae</taxon>
        <taxon>Barrientosiimonas</taxon>
    </lineage>
</organism>
<feature type="region of interest" description="Disordered" evidence="1">
    <location>
        <begin position="392"/>
        <end position="413"/>
    </location>
</feature>
<sequence length="501" mass="54201">MSRRATSAAGPPRPRDEPDETTEAPTEAPTEAAVEAPADSTVEAPTDPTATEPDPTATEPDLPAAGSEAVTAGGEKPVADEPEAEPSYPVLAEPADGVPPVVESERDLLRAAEAIAAGTGPVAVDAERASGYRYGNRAYLVQLRRAGAGTWLIDPIAVPDLAPLQEAIGDTEWILHAATQDLPCLAEVGMRPAALFDTELGGRLAGLPRVGLSAVVEHYLGLSLAKEHSAVDWSTRPLPEPWLRYAALDVEVLAEVRDRLAADLAQQGKAELAAQEFDALTRFTGPPQRTDPWRRTSGMHRLRDRRALARVRELWQTRDDIARERDLAPGRVLPDALIVQLAASDPRTGEDLTALSSSGGVSQRGRRRPAHRSLARYQRQWLEAVRRADQLPQAQLPPSALRSDAPPPPRAWADREPVAAARLAVVRERLTEVSEQQQIPVENLLTPDSLRRVLWTPPEPADEGGFRAALTELGARPWQVDLVVPLLLDAVRDHPDEEPAS</sequence>
<dbReference type="PROSITE" id="PS50967">
    <property type="entry name" value="HRDC"/>
    <property type="match status" value="1"/>
</dbReference>
<evidence type="ECO:0000256" key="1">
    <source>
        <dbReference type="SAM" id="MobiDB-lite"/>
    </source>
</evidence>
<protein>
    <submittedName>
        <fullName evidence="3">Ribonuclease D</fullName>
    </submittedName>
</protein>
<dbReference type="InterPro" id="IPR044876">
    <property type="entry name" value="HRDC_dom_sf"/>
</dbReference>
<dbReference type="GO" id="GO:0006139">
    <property type="term" value="P:nucleobase-containing compound metabolic process"/>
    <property type="evidence" value="ECO:0007669"/>
    <property type="project" value="InterPro"/>
</dbReference>
<feature type="region of interest" description="Disordered" evidence="1">
    <location>
        <begin position="1"/>
        <end position="97"/>
    </location>
</feature>
<feature type="compositionally biased region" description="Basic residues" evidence="1">
    <location>
        <begin position="364"/>
        <end position="373"/>
    </location>
</feature>
<dbReference type="Gene3D" id="3.30.420.10">
    <property type="entry name" value="Ribonuclease H-like superfamily/Ribonuclease H"/>
    <property type="match status" value="1"/>
</dbReference>
<dbReference type="SUPFAM" id="SSF47819">
    <property type="entry name" value="HRDC-like"/>
    <property type="match status" value="1"/>
</dbReference>